<dbReference type="EMBL" id="JADKPN010000003">
    <property type="protein sequence ID" value="MBF4762966.1"/>
    <property type="molecule type" value="Genomic_DNA"/>
</dbReference>
<dbReference type="PROSITE" id="PS50995">
    <property type="entry name" value="HTH_MARR_2"/>
    <property type="match status" value="1"/>
</dbReference>
<evidence type="ECO:0000313" key="7">
    <source>
        <dbReference type="Proteomes" id="UP000640489"/>
    </source>
</evidence>
<protein>
    <submittedName>
        <fullName evidence="6">MarR family transcriptional regulator</fullName>
    </submittedName>
</protein>
<dbReference type="SMART" id="SM00347">
    <property type="entry name" value="HTH_MARR"/>
    <property type="match status" value="1"/>
</dbReference>
<dbReference type="InterPro" id="IPR036390">
    <property type="entry name" value="WH_DNA-bd_sf"/>
</dbReference>
<evidence type="ECO:0000256" key="2">
    <source>
        <dbReference type="ARBA" id="ARBA00023125"/>
    </source>
</evidence>
<dbReference type="InterPro" id="IPR000835">
    <property type="entry name" value="HTH_MarR-typ"/>
</dbReference>
<organism evidence="6 7">
    <name type="scientific">Nocardioides islandensis</name>
    <dbReference type="NCBI Taxonomy" id="433663"/>
    <lineage>
        <taxon>Bacteria</taxon>
        <taxon>Bacillati</taxon>
        <taxon>Actinomycetota</taxon>
        <taxon>Actinomycetes</taxon>
        <taxon>Propionibacteriales</taxon>
        <taxon>Nocardioidaceae</taxon>
        <taxon>Nocardioides</taxon>
    </lineage>
</organism>
<dbReference type="GO" id="GO:0003700">
    <property type="term" value="F:DNA-binding transcription factor activity"/>
    <property type="evidence" value="ECO:0007669"/>
    <property type="project" value="InterPro"/>
</dbReference>
<dbReference type="AlphaFoldDB" id="A0A930VE91"/>
<dbReference type="PANTHER" id="PTHR33164">
    <property type="entry name" value="TRANSCRIPTIONAL REGULATOR, MARR FAMILY"/>
    <property type="match status" value="1"/>
</dbReference>
<dbReference type="Pfam" id="PF12802">
    <property type="entry name" value="MarR_2"/>
    <property type="match status" value="1"/>
</dbReference>
<reference evidence="6" key="1">
    <citation type="submission" date="2020-11" db="EMBL/GenBank/DDBJ databases">
        <title>Nocardioides sp. nov., isolated from Soil of Cynanchum wilfordii Hemsley rhizosphere.</title>
        <authorList>
            <person name="Lee J.-S."/>
            <person name="Suh M.K."/>
            <person name="Kim J.-S."/>
        </authorList>
    </citation>
    <scope>NUCLEOTIDE SEQUENCE</scope>
    <source>
        <strain evidence="6">KCTC 19275</strain>
    </source>
</reference>
<dbReference type="InterPro" id="IPR039422">
    <property type="entry name" value="MarR/SlyA-like"/>
</dbReference>
<evidence type="ECO:0000259" key="5">
    <source>
        <dbReference type="PROSITE" id="PS50995"/>
    </source>
</evidence>
<dbReference type="GO" id="GO:0006950">
    <property type="term" value="P:response to stress"/>
    <property type="evidence" value="ECO:0007669"/>
    <property type="project" value="TreeGrafter"/>
</dbReference>
<dbReference type="PROSITE" id="PS01117">
    <property type="entry name" value="HTH_MARR_1"/>
    <property type="match status" value="1"/>
</dbReference>
<gene>
    <name evidence="6" type="ORF">ISU07_07480</name>
</gene>
<proteinExistence type="predicted"/>
<keyword evidence="1" id="KW-0805">Transcription regulation</keyword>
<dbReference type="SUPFAM" id="SSF46785">
    <property type="entry name" value="Winged helix' DNA-binding domain"/>
    <property type="match status" value="1"/>
</dbReference>
<feature type="domain" description="HTH marR-type" evidence="5">
    <location>
        <begin position="43"/>
        <end position="176"/>
    </location>
</feature>
<name>A0A930VE91_9ACTN</name>
<dbReference type="InterPro" id="IPR036388">
    <property type="entry name" value="WH-like_DNA-bd_sf"/>
</dbReference>
<dbReference type="GO" id="GO:0003677">
    <property type="term" value="F:DNA binding"/>
    <property type="evidence" value="ECO:0007669"/>
    <property type="project" value="UniProtKB-KW"/>
</dbReference>
<dbReference type="PRINTS" id="PR00598">
    <property type="entry name" value="HTHMARR"/>
</dbReference>
<keyword evidence="7" id="KW-1185">Reference proteome</keyword>
<evidence type="ECO:0000256" key="3">
    <source>
        <dbReference type="ARBA" id="ARBA00023163"/>
    </source>
</evidence>
<dbReference type="Proteomes" id="UP000640489">
    <property type="component" value="Unassembled WGS sequence"/>
</dbReference>
<evidence type="ECO:0000256" key="4">
    <source>
        <dbReference type="SAM" id="MobiDB-lite"/>
    </source>
</evidence>
<keyword evidence="3" id="KW-0804">Transcription</keyword>
<dbReference type="PANTHER" id="PTHR33164:SF101">
    <property type="entry name" value="TRANSCRIPTIONAL REPRESSOR MPRA"/>
    <property type="match status" value="1"/>
</dbReference>
<feature type="compositionally biased region" description="Basic and acidic residues" evidence="4">
    <location>
        <begin position="1"/>
        <end position="12"/>
    </location>
</feature>
<evidence type="ECO:0000313" key="6">
    <source>
        <dbReference type="EMBL" id="MBF4762966.1"/>
    </source>
</evidence>
<dbReference type="RefSeq" id="WP_194706164.1">
    <property type="nucleotide sequence ID" value="NZ_JADKPN010000003.1"/>
</dbReference>
<dbReference type="InterPro" id="IPR023187">
    <property type="entry name" value="Tscrpt_reg_MarR-type_CS"/>
</dbReference>
<comment type="caution">
    <text evidence="6">The sequence shown here is derived from an EMBL/GenBank/DDBJ whole genome shotgun (WGS) entry which is preliminary data.</text>
</comment>
<dbReference type="Gene3D" id="1.10.10.10">
    <property type="entry name" value="Winged helix-like DNA-binding domain superfamily/Winged helix DNA-binding domain"/>
    <property type="match status" value="1"/>
</dbReference>
<keyword evidence="2" id="KW-0238">DNA-binding</keyword>
<evidence type="ECO:0000256" key="1">
    <source>
        <dbReference type="ARBA" id="ARBA00023015"/>
    </source>
</evidence>
<feature type="region of interest" description="Disordered" evidence="4">
    <location>
        <begin position="1"/>
        <end position="26"/>
    </location>
</feature>
<accession>A0A930VE91</accession>
<sequence length="209" mass="22432">MGEPRDPDEHPGGRPGEGAAAGTPRRVDRVAFGREFPSGEASATECAQNLVRTAELFLDADMRALRHHGLSVPARILLGTLEGAGEPLSHSAIAERLFVTGASVTSLVDTLERRGLVRRIRDTDDRRVVLVQLTDAAYPVIDSFLAEVTTLHAHVFAGLDEQERETFVRLLAKVAAALESLDVKAAVAATRPRRRSRGRAAGARRASAG</sequence>